<evidence type="ECO:0000256" key="1">
    <source>
        <dbReference type="ARBA" id="ARBA00023015"/>
    </source>
</evidence>
<protein>
    <submittedName>
        <fullName evidence="5">GntR family transcriptional regulator</fullName>
    </submittedName>
</protein>
<name>A0ABU8LFT1_9MICO</name>
<evidence type="ECO:0000256" key="2">
    <source>
        <dbReference type="ARBA" id="ARBA00023125"/>
    </source>
</evidence>
<dbReference type="Gene3D" id="1.10.10.10">
    <property type="entry name" value="Winged helix-like DNA-binding domain superfamily/Winged helix DNA-binding domain"/>
    <property type="match status" value="1"/>
</dbReference>
<reference evidence="5 6" key="1">
    <citation type="submission" date="2024-02" db="EMBL/GenBank/DDBJ databases">
        <authorList>
            <person name="Saticioglu I.B."/>
        </authorList>
    </citation>
    <scope>NUCLEOTIDE SEQUENCE [LARGE SCALE GENOMIC DNA]</scope>
    <source>
        <strain evidence="5 6">Mu-43</strain>
    </source>
</reference>
<dbReference type="InterPro" id="IPR000524">
    <property type="entry name" value="Tscrpt_reg_HTH_GntR"/>
</dbReference>
<dbReference type="SUPFAM" id="SSF46785">
    <property type="entry name" value="Winged helix' DNA-binding domain"/>
    <property type="match status" value="1"/>
</dbReference>
<evidence type="ECO:0000256" key="3">
    <source>
        <dbReference type="ARBA" id="ARBA00023163"/>
    </source>
</evidence>
<dbReference type="RefSeq" id="WP_337316323.1">
    <property type="nucleotide sequence ID" value="NZ_JBBDGN010000001.1"/>
</dbReference>
<dbReference type="InterPro" id="IPR011711">
    <property type="entry name" value="GntR_C"/>
</dbReference>
<organism evidence="5 6">
    <name type="scientific">Microbacterium istanbulense</name>
    <dbReference type="NCBI Taxonomy" id="3122049"/>
    <lineage>
        <taxon>Bacteria</taxon>
        <taxon>Bacillati</taxon>
        <taxon>Actinomycetota</taxon>
        <taxon>Actinomycetes</taxon>
        <taxon>Micrococcales</taxon>
        <taxon>Microbacteriaceae</taxon>
        <taxon>Microbacterium</taxon>
    </lineage>
</organism>
<dbReference type="EMBL" id="JBBDGN010000001">
    <property type="protein sequence ID" value="MEJ1090186.1"/>
    <property type="molecule type" value="Genomic_DNA"/>
</dbReference>
<comment type="caution">
    <text evidence="5">The sequence shown here is derived from an EMBL/GenBank/DDBJ whole genome shotgun (WGS) entry which is preliminary data.</text>
</comment>
<dbReference type="PRINTS" id="PR00035">
    <property type="entry name" value="HTHGNTR"/>
</dbReference>
<dbReference type="InterPro" id="IPR008920">
    <property type="entry name" value="TF_FadR/GntR_C"/>
</dbReference>
<keyword evidence="2" id="KW-0238">DNA-binding</keyword>
<evidence type="ECO:0000313" key="5">
    <source>
        <dbReference type="EMBL" id="MEJ1090186.1"/>
    </source>
</evidence>
<dbReference type="SUPFAM" id="SSF48008">
    <property type="entry name" value="GntR ligand-binding domain-like"/>
    <property type="match status" value="1"/>
</dbReference>
<evidence type="ECO:0000259" key="4">
    <source>
        <dbReference type="PROSITE" id="PS50949"/>
    </source>
</evidence>
<dbReference type="Proteomes" id="UP001366085">
    <property type="component" value="Unassembled WGS sequence"/>
</dbReference>
<dbReference type="SMART" id="SM00345">
    <property type="entry name" value="HTH_GNTR"/>
    <property type="match status" value="1"/>
</dbReference>
<gene>
    <name evidence="5" type="ORF">WDU93_00650</name>
</gene>
<dbReference type="Pfam" id="PF07729">
    <property type="entry name" value="FCD"/>
    <property type="match status" value="1"/>
</dbReference>
<dbReference type="PANTHER" id="PTHR43537:SF24">
    <property type="entry name" value="GLUCONATE OPERON TRANSCRIPTIONAL REPRESSOR"/>
    <property type="match status" value="1"/>
</dbReference>
<feature type="domain" description="HTH gntR-type" evidence="4">
    <location>
        <begin position="14"/>
        <end position="81"/>
    </location>
</feature>
<dbReference type="PROSITE" id="PS50949">
    <property type="entry name" value="HTH_GNTR"/>
    <property type="match status" value="1"/>
</dbReference>
<keyword evidence="6" id="KW-1185">Reference proteome</keyword>
<dbReference type="CDD" id="cd07377">
    <property type="entry name" value="WHTH_GntR"/>
    <property type="match status" value="1"/>
</dbReference>
<dbReference type="PANTHER" id="PTHR43537">
    <property type="entry name" value="TRANSCRIPTIONAL REGULATOR, GNTR FAMILY"/>
    <property type="match status" value="1"/>
</dbReference>
<evidence type="ECO:0000313" key="6">
    <source>
        <dbReference type="Proteomes" id="UP001366085"/>
    </source>
</evidence>
<proteinExistence type="predicted"/>
<keyword evidence="1" id="KW-0805">Transcription regulation</keyword>
<accession>A0ABU8LFT1</accession>
<dbReference type="InterPro" id="IPR036388">
    <property type="entry name" value="WH-like_DNA-bd_sf"/>
</dbReference>
<dbReference type="InterPro" id="IPR036390">
    <property type="entry name" value="WH_DNA-bd_sf"/>
</dbReference>
<sequence length="211" mass="23644">MEETYAATPYVGKQLLAEDVFQHLGNAIADGTFAPGERLRDADLAAQYNVSRTPVREALQRLERIGLVEMAPSRFTRVTEPTEQEIEDAREYAGYQAGILCAMAVPRLSDEEREVAKELVEAARDAPEVAVHRSRANWALFDHLAESSGNSVHRTLTAEPRMALLRLLRMWHPTHRQLVVAREARDELTRAIDTSDGPRAERAARALFAID</sequence>
<keyword evidence="3" id="KW-0804">Transcription</keyword>
<dbReference type="Pfam" id="PF00392">
    <property type="entry name" value="GntR"/>
    <property type="match status" value="1"/>
</dbReference>
<dbReference type="Gene3D" id="1.20.120.530">
    <property type="entry name" value="GntR ligand-binding domain-like"/>
    <property type="match status" value="1"/>
</dbReference>